<proteinExistence type="predicted"/>
<evidence type="ECO:0000313" key="2">
    <source>
        <dbReference type="Proteomes" id="UP000799421"/>
    </source>
</evidence>
<dbReference type="EMBL" id="MU005995">
    <property type="protein sequence ID" value="KAF2859242.1"/>
    <property type="molecule type" value="Genomic_DNA"/>
</dbReference>
<sequence length="120" mass="13070">MRGKFVAHRLRAILSGQLPLSAKESSRLLDALTGSFRQHLDEVYPPAAADKPTVRSSAALADKHIASILTSLLLSQNPAQPSAQPTASRTDPVKFLRDRVKDGTATVEIAQLCFDNYRQS</sequence>
<accession>A0A6A7BW11</accession>
<evidence type="ECO:0000313" key="1">
    <source>
        <dbReference type="EMBL" id="KAF2859242.1"/>
    </source>
</evidence>
<dbReference type="AlphaFoldDB" id="A0A6A7BW11"/>
<dbReference type="Proteomes" id="UP000799421">
    <property type="component" value="Unassembled WGS sequence"/>
</dbReference>
<gene>
    <name evidence="1" type="ORF">K470DRAFT_219571</name>
</gene>
<organism evidence="1 2">
    <name type="scientific">Piedraia hortae CBS 480.64</name>
    <dbReference type="NCBI Taxonomy" id="1314780"/>
    <lineage>
        <taxon>Eukaryota</taxon>
        <taxon>Fungi</taxon>
        <taxon>Dikarya</taxon>
        <taxon>Ascomycota</taxon>
        <taxon>Pezizomycotina</taxon>
        <taxon>Dothideomycetes</taxon>
        <taxon>Dothideomycetidae</taxon>
        <taxon>Capnodiales</taxon>
        <taxon>Piedraiaceae</taxon>
        <taxon>Piedraia</taxon>
    </lineage>
</organism>
<feature type="non-terminal residue" evidence="1">
    <location>
        <position position="120"/>
    </location>
</feature>
<name>A0A6A7BW11_9PEZI</name>
<protein>
    <submittedName>
        <fullName evidence="1">Uncharacterized protein</fullName>
    </submittedName>
</protein>
<reference evidence="1" key="1">
    <citation type="journal article" date="2020" name="Stud. Mycol.">
        <title>101 Dothideomycetes genomes: a test case for predicting lifestyles and emergence of pathogens.</title>
        <authorList>
            <person name="Haridas S."/>
            <person name="Albert R."/>
            <person name="Binder M."/>
            <person name="Bloem J."/>
            <person name="Labutti K."/>
            <person name="Salamov A."/>
            <person name="Andreopoulos B."/>
            <person name="Baker S."/>
            <person name="Barry K."/>
            <person name="Bills G."/>
            <person name="Bluhm B."/>
            <person name="Cannon C."/>
            <person name="Castanera R."/>
            <person name="Culley D."/>
            <person name="Daum C."/>
            <person name="Ezra D."/>
            <person name="Gonzalez J."/>
            <person name="Henrissat B."/>
            <person name="Kuo A."/>
            <person name="Liang C."/>
            <person name="Lipzen A."/>
            <person name="Lutzoni F."/>
            <person name="Magnuson J."/>
            <person name="Mondo S."/>
            <person name="Nolan M."/>
            <person name="Ohm R."/>
            <person name="Pangilinan J."/>
            <person name="Park H.-J."/>
            <person name="Ramirez L."/>
            <person name="Alfaro M."/>
            <person name="Sun H."/>
            <person name="Tritt A."/>
            <person name="Yoshinaga Y."/>
            <person name="Zwiers L.-H."/>
            <person name="Turgeon B."/>
            <person name="Goodwin S."/>
            <person name="Spatafora J."/>
            <person name="Crous P."/>
            <person name="Grigoriev I."/>
        </authorList>
    </citation>
    <scope>NUCLEOTIDE SEQUENCE</scope>
    <source>
        <strain evidence="1">CBS 480.64</strain>
    </source>
</reference>
<dbReference type="OrthoDB" id="5424391at2759"/>
<keyword evidence="2" id="KW-1185">Reference proteome</keyword>